<dbReference type="SUPFAM" id="SSF51735">
    <property type="entry name" value="NAD(P)-binding Rossmann-fold domains"/>
    <property type="match status" value="1"/>
</dbReference>
<protein>
    <submittedName>
        <fullName evidence="8">2-desacetyl-2-hydroxyethyl bacteriochlorophyllide A dehydrogenase</fullName>
    </submittedName>
</protein>
<dbReference type="PANTHER" id="PTHR43350:SF19">
    <property type="entry name" value="D-GULOSIDE 3-DEHYDROGENASE"/>
    <property type="match status" value="1"/>
</dbReference>
<dbReference type="RefSeq" id="WP_246431832.1">
    <property type="nucleotide sequence ID" value="NZ_CBCSLB010000012.1"/>
</dbReference>
<evidence type="ECO:0000259" key="7">
    <source>
        <dbReference type="Pfam" id="PF08240"/>
    </source>
</evidence>
<comment type="similarity">
    <text evidence="2">Belongs to the zinc-containing alcohol dehydrogenase family.</text>
</comment>
<dbReference type="GO" id="GO:0016491">
    <property type="term" value="F:oxidoreductase activity"/>
    <property type="evidence" value="ECO:0007669"/>
    <property type="project" value="UniProtKB-KW"/>
</dbReference>
<dbReference type="CDD" id="cd08255">
    <property type="entry name" value="2-desacetyl-2-hydroxyethyl_bacteriochlorophyllide_like"/>
    <property type="match status" value="1"/>
</dbReference>
<dbReference type="InterPro" id="IPR011032">
    <property type="entry name" value="GroES-like_sf"/>
</dbReference>
<dbReference type="InterPro" id="IPR013149">
    <property type="entry name" value="ADH-like_C"/>
</dbReference>
<keyword evidence="4" id="KW-0862">Zinc</keyword>
<dbReference type="InterPro" id="IPR036291">
    <property type="entry name" value="NAD(P)-bd_dom_sf"/>
</dbReference>
<evidence type="ECO:0000256" key="2">
    <source>
        <dbReference type="ARBA" id="ARBA00008072"/>
    </source>
</evidence>
<evidence type="ECO:0000259" key="6">
    <source>
        <dbReference type="Pfam" id="PF00107"/>
    </source>
</evidence>
<feature type="domain" description="Alcohol dehydrogenase-like C-terminal" evidence="6">
    <location>
        <begin position="148"/>
        <end position="266"/>
    </location>
</feature>
<dbReference type="Proteomes" id="UP000518605">
    <property type="component" value="Unassembled WGS sequence"/>
</dbReference>
<feature type="domain" description="Alcohol dehydrogenase-like N-terminal" evidence="7">
    <location>
        <begin position="28"/>
        <end position="97"/>
    </location>
</feature>
<dbReference type="PANTHER" id="PTHR43350">
    <property type="entry name" value="NAD-DEPENDENT ALCOHOL DEHYDROGENASE"/>
    <property type="match status" value="1"/>
</dbReference>
<evidence type="ECO:0000313" key="9">
    <source>
        <dbReference type="Proteomes" id="UP000518605"/>
    </source>
</evidence>
<dbReference type="Pfam" id="PF00107">
    <property type="entry name" value="ADH_zinc_N"/>
    <property type="match status" value="1"/>
</dbReference>
<evidence type="ECO:0000256" key="3">
    <source>
        <dbReference type="ARBA" id="ARBA00022723"/>
    </source>
</evidence>
<evidence type="ECO:0000256" key="4">
    <source>
        <dbReference type="ARBA" id="ARBA00022833"/>
    </source>
</evidence>
<comment type="caution">
    <text evidence="8">The sequence shown here is derived from an EMBL/GenBank/DDBJ whole genome shotgun (WGS) entry which is preliminary data.</text>
</comment>
<keyword evidence="5" id="KW-0560">Oxidoreductase</keyword>
<name>A0A7W5C9R3_9BACL</name>
<dbReference type="SUPFAM" id="SSF50129">
    <property type="entry name" value="GroES-like"/>
    <property type="match status" value="1"/>
</dbReference>
<sequence>MKVERMKAAVSISGKIEIINQEFPHLEAGMVLIETHYSAISSGTELLLKNKKTDYPIPLGYSAMGYVREVGEGVTHVRVGQRAACYGSPYVKHAEWLAIPKHLVVPLPDECRSSDAAFVGIGAIAIHALRQSDLHFGETVIVVGLGILGQIAGRIAEASGYRLIGFDLLEERCSNLSGSGVEHVYSEEGKVQNAIDEMTQRQGADAVIICANGANPGIINQALRWIRDRGKVIIVGDVGMSFDRELMFSKEAQIFISRAGGPGRYDNSYEREGADYPIGYIRWTEGRNMAEFIRLLSEKRISIETLITHEMNLTSLSQAYELLRESPRSVLGVLVHYEQGSGAAANPE</sequence>
<comment type="cofactor">
    <cofactor evidence="1">
        <name>Zn(2+)</name>
        <dbReference type="ChEBI" id="CHEBI:29105"/>
    </cofactor>
</comment>
<dbReference type="InterPro" id="IPR013154">
    <property type="entry name" value="ADH-like_N"/>
</dbReference>
<dbReference type="EMBL" id="JACHXW010000012">
    <property type="protein sequence ID" value="MBB3153766.1"/>
    <property type="molecule type" value="Genomic_DNA"/>
</dbReference>
<evidence type="ECO:0000313" key="8">
    <source>
        <dbReference type="EMBL" id="MBB3153766.1"/>
    </source>
</evidence>
<evidence type="ECO:0000256" key="1">
    <source>
        <dbReference type="ARBA" id="ARBA00001947"/>
    </source>
</evidence>
<gene>
    <name evidence="8" type="ORF">FHS16_003841</name>
</gene>
<evidence type="ECO:0000256" key="5">
    <source>
        <dbReference type="ARBA" id="ARBA00023002"/>
    </source>
</evidence>
<keyword evidence="3" id="KW-0479">Metal-binding</keyword>
<dbReference type="Gene3D" id="3.90.180.10">
    <property type="entry name" value="Medium-chain alcohol dehydrogenases, catalytic domain"/>
    <property type="match status" value="1"/>
</dbReference>
<reference evidence="8 9" key="1">
    <citation type="submission" date="2020-08" db="EMBL/GenBank/DDBJ databases">
        <title>Genomic Encyclopedia of Type Strains, Phase III (KMG-III): the genomes of soil and plant-associated and newly described type strains.</title>
        <authorList>
            <person name="Whitman W."/>
        </authorList>
    </citation>
    <scope>NUCLEOTIDE SEQUENCE [LARGE SCALE GENOMIC DNA]</scope>
    <source>
        <strain evidence="8 9">CECT 8234</strain>
    </source>
</reference>
<dbReference type="AlphaFoldDB" id="A0A7W5C9R3"/>
<dbReference type="GO" id="GO:0046872">
    <property type="term" value="F:metal ion binding"/>
    <property type="evidence" value="ECO:0007669"/>
    <property type="project" value="UniProtKB-KW"/>
</dbReference>
<accession>A0A7W5C9R3</accession>
<keyword evidence="9" id="KW-1185">Reference proteome</keyword>
<proteinExistence type="inferred from homology"/>
<organism evidence="8 9">
    <name type="scientific">Paenibacillus endophyticus</name>
    <dbReference type="NCBI Taxonomy" id="1294268"/>
    <lineage>
        <taxon>Bacteria</taxon>
        <taxon>Bacillati</taxon>
        <taxon>Bacillota</taxon>
        <taxon>Bacilli</taxon>
        <taxon>Bacillales</taxon>
        <taxon>Paenibacillaceae</taxon>
        <taxon>Paenibacillus</taxon>
    </lineage>
</organism>
<dbReference type="Pfam" id="PF08240">
    <property type="entry name" value="ADH_N"/>
    <property type="match status" value="1"/>
</dbReference>